<reference evidence="1" key="2">
    <citation type="submission" date="2023-04" db="EMBL/GenBank/DDBJ databases">
        <authorList>
            <person name="Bruccoleri R.E."/>
            <person name="Oakeley E.J."/>
            <person name="Faust A.-M."/>
            <person name="Dessus-Babus S."/>
            <person name="Altorfer M."/>
            <person name="Burckhardt D."/>
            <person name="Oertli M."/>
            <person name="Naumann U."/>
            <person name="Petersen F."/>
            <person name="Wong J."/>
        </authorList>
    </citation>
    <scope>NUCLEOTIDE SEQUENCE</scope>
    <source>
        <strain evidence="1">GSM-AAB239-AS_SAM_17_03QT</strain>
        <tissue evidence="1">Leaf</tissue>
    </source>
</reference>
<proteinExistence type="predicted"/>
<evidence type="ECO:0000313" key="1">
    <source>
        <dbReference type="EMBL" id="KAJ6802435.1"/>
    </source>
</evidence>
<sequence length="61" mass="6707">MQKMPMMPSDGHRIVNCCYIYARPPSSTLTPSSLASLPMSAPHRARSCLRCSASTKRLLPT</sequence>
<accession>A0AAX6EEJ8</accession>
<dbReference type="Proteomes" id="UP001140949">
    <property type="component" value="Unassembled WGS sequence"/>
</dbReference>
<keyword evidence="2" id="KW-1185">Reference proteome</keyword>
<comment type="caution">
    <text evidence="1">The sequence shown here is derived from an EMBL/GenBank/DDBJ whole genome shotgun (WGS) entry which is preliminary data.</text>
</comment>
<evidence type="ECO:0000313" key="2">
    <source>
        <dbReference type="Proteomes" id="UP001140949"/>
    </source>
</evidence>
<gene>
    <name evidence="1" type="ORF">M6B38_193315</name>
</gene>
<reference evidence="1" key="1">
    <citation type="journal article" date="2023" name="GigaByte">
        <title>Genome assembly of the bearded iris, Iris pallida Lam.</title>
        <authorList>
            <person name="Bruccoleri R.E."/>
            <person name="Oakeley E.J."/>
            <person name="Faust A.M.E."/>
            <person name="Altorfer M."/>
            <person name="Dessus-Babus S."/>
            <person name="Burckhardt D."/>
            <person name="Oertli M."/>
            <person name="Naumann U."/>
            <person name="Petersen F."/>
            <person name="Wong J."/>
        </authorList>
    </citation>
    <scope>NUCLEOTIDE SEQUENCE</scope>
    <source>
        <strain evidence="1">GSM-AAB239-AS_SAM_17_03QT</strain>
    </source>
</reference>
<dbReference type="AlphaFoldDB" id="A0AAX6EEJ8"/>
<protein>
    <submittedName>
        <fullName evidence="1">Pre-mRNA-processing protein 40A-like</fullName>
    </submittedName>
</protein>
<name>A0AAX6EEJ8_IRIPA</name>
<dbReference type="EMBL" id="JANAVB010037413">
    <property type="protein sequence ID" value="KAJ6802435.1"/>
    <property type="molecule type" value="Genomic_DNA"/>
</dbReference>
<organism evidence="1 2">
    <name type="scientific">Iris pallida</name>
    <name type="common">Sweet iris</name>
    <dbReference type="NCBI Taxonomy" id="29817"/>
    <lineage>
        <taxon>Eukaryota</taxon>
        <taxon>Viridiplantae</taxon>
        <taxon>Streptophyta</taxon>
        <taxon>Embryophyta</taxon>
        <taxon>Tracheophyta</taxon>
        <taxon>Spermatophyta</taxon>
        <taxon>Magnoliopsida</taxon>
        <taxon>Liliopsida</taxon>
        <taxon>Asparagales</taxon>
        <taxon>Iridaceae</taxon>
        <taxon>Iridoideae</taxon>
        <taxon>Irideae</taxon>
        <taxon>Iris</taxon>
    </lineage>
</organism>